<reference evidence="1 2" key="1">
    <citation type="journal article" date="2021" name="Environ. Microbiol.">
        <title>Gene family expansions and transcriptome signatures uncover fungal adaptations to wood decay.</title>
        <authorList>
            <person name="Hage H."/>
            <person name="Miyauchi S."/>
            <person name="Viragh M."/>
            <person name="Drula E."/>
            <person name="Min B."/>
            <person name="Chaduli D."/>
            <person name="Navarro D."/>
            <person name="Favel A."/>
            <person name="Norest M."/>
            <person name="Lesage-Meessen L."/>
            <person name="Balint B."/>
            <person name="Merenyi Z."/>
            <person name="de Eugenio L."/>
            <person name="Morin E."/>
            <person name="Martinez A.T."/>
            <person name="Baldrian P."/>
            <person name="Stursova M."/>
            <person name="Martinez M.J."/>
            <person name="Novotny C."/>
            <person name="Magnuson J.K."/>
            <person name="Spatafora J.W."/>
            <person name="Maurice S."/>
            <person name="Pangilinan J."/>
            <person name="Andreopoulos W."/>
            <person name="LaButti K."/>
            <person name="Hundley H."/>
            <person name="Na H."/>
            <person name="Kuo A."/>
            <person name="Barry K."/>
            <person name="Lipzen A."/>
            <person name="Henrissat B."/>
            <person name="Riley R."/>
            <person name="Ahrendt S."/>
            <person name="Nagy L.G."/>
            <person name="Grigoriev I.V."/>
            <person name="Martin F."/>
            <person name="Rosso M.N."/>
        </authorList>
    </citation>
    <scope>NUCLEOTIDE SEQUENCE [LARGE SCALE GENOMIC DNA]</scope>
    <source>
        <strain evidence="1 2">CIRM-BRFM 1785</strain>
    </source>
</reference>
<evidence type="ECO:0000313" key="1">
    <source>
        <dbReference type="EMBL" id="KAH9833094.1"/>
    </source>
</evidence>
<gene>
    <name evidence="1" type="ORF">C8Q71DRAFT_690289</name>
</gene>
<evidence type="ECO:0008006" key="3">
    <source>
        <dbReference type="Google" id="ProtNLM"/>
    </source>
</evidence>
<proteinExistence type="predicted"/>
<organism evidence="1 2">
    <name type="scientific">Rhodofomes roseus</name>
    <dbReference type="NCBI Taxonomy" id="34475"/>
    <lineage>
        <taxon>Eukaryota</taxon>
        <taxon>Fungi</taxon>
        <taxon>Dikarya</taxon>
        <taxon>Basidiomycota</taxon>
        <taxon>Agaricomycotina</taxon>
        <taxon>Agaricomycetes</taxon>
        <taxon>Polyporales</taxon>
        <taxon>Rhodofomes</taxon>
    </lineage>
</organism>
<keyword evidence="2" id="KW-1185">Reference proteome</keyword>
<dbReference type="Proteomes" id="UP000814176">
    <property type="component" value="Unassembled WGS sequence"/>
</dbReference>
<feature type="non-terminal residue" evidence="1">
    <location>
        <position position="1"/>
    </location>
</feature>
<evidence type="ECO:0000313" key="2">
    <source>
        <dbReference type="Proteomes" id="UP000814176"/>
    </source>
</evidence>
<comment type="caution">
    <text evidence="1">The sequence shown here is derived from an EMBL/GenBank/DDBJ whole genome shotgun (WGS) entry which is preliminary data.</text>
</comment>
<protein>
    <recommendedName>
        <fullName evidence="3">Reverse transcriptase zinc-binding domain-containing protein</fullName>
    </recommendedName>
</protein>
<name>A0ABQ8K7H0_9APHY</name>
<accession>A0ABQ8K7H0</accession>
<dbReference type="RefSeq" id="XP_047775860.1">
    <property type="nucleotide sequence ID" value="XM_047919855.1"/>
</dbReference>
<dbReference type="EMBL" id="JADCUA010000020">
    <property type="protein sequence ID" value="KAH9833094.1"/>
    <property type="molecule type" value="Genomic_DNA"/>
</dbReference>
<dbReference type="GeneID" id="72000587"/>
<feature type="non-terminal residue" evidence="1">
    <location>
        <position position="206"/>
    </location>
</feature>
<sequence>ITERLPKWEDRGWIGVKIATHVKALVNGIRQRCAPTTIKQATSEQDRNTIRVAETEAVRERTTQFHITQTPSLEMNEQFDLSGAKLSTLKQSTAYKGIREQTHKLSRRTTENNVETIRDRRQTLTGSRPTDAEIWKGTRHKDFRRVTSDFIWKIMHGAIRVGEYWENIPGYEQRATCNVCGTTETVQHILFECQANGQKEIWEHVR</sequence>